<sequence length="61" mass="7324">MRLIYEFLVGEPQDWLKKSTLQIWHQDISELHFNRQIHQAKYAPIFGVIVDESTQEQIKNL</sequence>
<name>A0A9W4T669_9GLOM</name>
<proteinExistence type="predicted"/>
<organism evidence="1 2">
    <name type="scientific">Funneliformis geosporum</name>
    <dbReference type="NCBI Taxonomy" id="1117311"/>
    <lineage>
        <taxon>Eukaryota</taxon>
        <taxon>Fungi</taxon>
        <taxon>Fungi incertae sedis</taxon>
        <taxon>Mucoromycota</taxon>
        <taxon>Glomeromycotina</taxon>
        <taxon>Glomeromycetes</taxon>
        <taxon>Glomerales</taxon>
        <taxon>Glomeraceae</taxon>
        <taxon>Funneliformis</taxon>
    </lineage>
</organism>
<keyword evidence="2" id="KW-1185">Reference proteome</keyword>
<protein>
    <submittedName>
        <fullName evidence="1">366_t:CDS:1</fullName>
    </submittedName>
</protein>
<accession>A0A9W4T669</accession>
<feature type="non-terminal residue" evidence="1">
    <location>
        <position position="61"/>
    </location>
</feature>
<dbReference type="OrthoDB" id="2402354at2759"/>
<evidence type="ECO:0000313" key="1">
    <source>
        <dbReference type="EMBL" id="CAI2193986.1"/>
    </source>
</evidence>
<dbReference type="Proteomes" id="UP001153678">
    <property type="component" value="Unassembled WGS sequence"/>
</dbReference>
<gene>
    <name evidence="1" type="ORF">FWILDA_LOCUS16351</name>
</gene>
<dbReference type="EMBL" id="CAMKVN010010291">
    <property type="protein sequence ID" value="CAI2193986.1"/>
    <property type="molecule type" value="Genomic_DNA"/>
</dbReference>
<dbReference type="AlphaFoldDB" id="A0A9W4T669"/>
<evidence type="ECO:0000313" key="2">
    <source>
        <dbReference type="Proteomes" id="UP001153678"/>
    </source>
</evidence>
<comment type="caution">
    <text evidence="1">The sequence shown here is derived from an EMBL/GenBank/DDBJ whole genome shotgun (WGS) entry which is preliminary data.</text>
</comment>
<reference evidence="1" key="1">
    <citation type="submission" date="2022-08" db="EMBL/GenBank/DDBJ databases">
        <authorList>
            <person name="Kallberg Y."/>
            <person name="Tangrot J."/>
            <person name="Rosling A."/>
        </authorList>
    </citation>
    <scope>NUCLEOTIDE SEQUENCE</scope>
    <source>
        <strain evidence="1">Wild A</strain>
    </source>
</reference>